<dbReference type="Proteomes" id="UP000266118">
    <property type="component" value="Chromosome"/>
</dbReference>
<dbReference type="Gene3D" id="1.20.1260.10">
    <property type="match status" value="1"/>
</dbReference>
<dbReference type="InterPro" id="IPR012347">
    <property type="entry name" value="Ferritin-like"/>
</dbReference>
<dbReference type="KEGG" id="ark:D6B99_08380"/>
<gene>
    <name evidence="2" type="ORF">D6B99_08380</name>
</gene>
<feature type="domain" description="DUF2383" evidence="1">
    <location>
        <begin position="8"/>
        <end position="115"/>
    </location>
</feature>
<dbReference type="EMBL" id="CP032489">
    <property type="protein sequence ID" value="AYD47620.1"/>
    <property type="molecule type" value="Genomic_DNA"/>
</dbReference>
<dbReference type="RefSeq" id="WP_119986938.1">
    <property type="nucleotide sequence ID" value="NZ_CP032489.1"/>
</dbReference>
<dbReference type="AlphaFoldDB" id="A0A386HQ60"/>
<reference evidence="2 3" key="1">
    <citation type="submission" date="2018-09" db="EMBL/GenBank/DDBJ databases">
        <title>Arachidicoccus sp. nov., a bacterium isolated from soil.</title>
        <authorList>
            <person name="Weon H.-Y."/>
            <person name="Kwon S.-W."/>
            <person name="Lee S.A."/>
        </authorList>
    </citation>
    <scope>NUCLEOTIDE SEQUENCE [LARGE SCALE GENOMIC DNA]</scope>
    <source>
        <strain evidence="2 3">KIS59-12</strain>
    </source>
</reference>
<proteinExistence type="predicted"/>
<dbReference type="Pfam" id="PF09537">
    <property type="entry name" value="DUF2383"/>
    <property type="match status" value="1"/>
</dbReference>
<evidence type="ECO:0000259" key="1">
    <source>
        <dbReference type="Pfam" id="PF09537"/>
    </source>
</evidence>
<evidence type="ECO:0000313" key="2">
    <source>
        <dbReference type="EMBL" id="AYD47620.1"/>
    </source>
</evidence>
<dbReference type="OrthoDB" id="282393at2"/>
<evidence type="ECO:0000313" key="3">
    <source>
        <dbReference type="Proteomes" id="UP000266118"/>
    </source>
</evidence>
<organism evidence="2 3">
    <name type="scientific">Arachidicoccus soli</name>
    <dbReference type="NCBI Taxonomy" id="2341117"/>
    <lineage>
        <taxon>Bacteria</taxon>
        <taxon>Pseudomonadati</taxon>
        <taxon>Bacteroidota</taxon>
        <taxon>Chitinophagia</taxon>
        <taxon>Chitinophagales</taxon>
        <taxon>Chitinophagaceae</taxon>
        <taxon>Arachidicoccus</taxon>
    </lineage>
</organism>
<accession>A0A386HQ60</accession>
<dbReference type="InterPro" id="IPR019052">
    <property type="entry name" value="DUF2383"/>
</dbReference>
<protein>
    <submittedName>
        <fullName evidence="2">DUF2383 domain-containing protein</fullName>
    </submittedName>
</protein>
<sequence>MNTQYNASLVHIIEVNLDRIERYKKAKELVNKTNFLTYLFDQCIKQSESYVDRLNNLLEIQGVESNIRKSLFGHLYRGWISACFYLSINKNKSVLLACINAEENLLFHYEKVLKDESIDFYFPLLRKILEAQRNRIALTLSKLNGYLGKEIKISINETKLVPLNEVG</sequence>
<keyword evidence="3" id="KW-1185">Reference proteome</keyword>
<name>A0A386HQ60_9BACT</name>